<evidence type="ECO:0000256" key="3">
    <source>
        <dbReference type="ARBA" id="ARBA00004496"/>
    </source>
</evidence>
<evidence type="ECO:0000256" key="6">
    <source>
        <dbReference type="ARBA" id="ARBA00022490"/>
    </source>
</evidence>
<protein>
    <recommendedName>
        <fullName evidence="5">Evolutionarily conserved signaling intermediate in Toll pathway, mitochondrial</fullName>
    </recommendedName>
</protein>
<dbReference type="GO" id="GO:0005739">
    <property type="term" value="C:mitochondrion"/>
    <property type="evidence" value="ECO:0007669"/>
    <property type="project" value="UniProtKB-SubCell"/>
</dbReference>
<name>A0A8C4PWI7_EPTBU</name>
<dbReference type="GeneTree" id="ENSGT00390000005147"/>
<keyword evidence="10" id="KW-0496">Mitochondrion</keyword>
<dbReference type="Pfam" id="PF06239">
    <property type="entry name" value="ECSIT_N"/>
    <property type="match status" value="1"/>
</dbReference>
<dbReference type="SMART" id="SM01284">
    <property type="entry name" value="ECSIT_Cterm"/>
    <property type="match status" value="1"/>
</dbReference>
<dbReference type="InterPro" id="IPR046448">
    <property type="entry name" value="ECSIT_N"/>
</dbReference>
<dbReference type="Pfam" id="PF14784">
    <property type="entry name" value="ECSIT_C"/>
    <property type="match status" value="1"/>
</dbReference>
<evidence type="ECO:0000259" key="13">
    <source>
        <dbReference type="SMART" id="SM01284"/>
    </source>
</evidence>
<evidence type="ECO:0000256" key="11">
    <source>
        <dbReference type="ARBA" id="ARBA00023242"/>
    </source>
</evidence>
<keyword evidence="15" id="KW-1185">Reference proteome</keyword>
<evidence type="ECO:0000256" key="4">
    <source>
        <dbReference type="ARBA" id="ARBA00007674"/>
    </source>
</evidence>
<keyword evidence="6" id="KW-0963">Cytoplasm</keyword>
<evidence type="ECO:0000256" key="2">
    <source>
        <dbReference type="ARBA" id="ARBA00004173"/>
    </source>
</evidence>
<proteinExistence type="inferred from homology"/>
<dbReference type="Ensembl" id="ENSEBUT00000001161.1">
    <property type="protein sequence ID" value="ENSEBUP00000000854.1"/>
    <property type="gene ID" value="ENSEBUG00000000875.1"/>
</dbReference>
<feature type="domain" description="ECSIT C-terminal" evidence="13">
    <location>
        <begin position="279"/>
        <end position="403"/>
    </location>
</feature>
<comment type="similarity">
    <text evidence="4">Belongs to the ECSIT family.</text>
</comment>
<dbReference type="GO" id="GO:0045087">
    <property type="term" value="P:innate immune response"/>
    <property type="evidence" value="ECO:0007669"/>
    <property type="project" value="UniProtKB-KW"/>
</dbReference>
<dbReference type="InterPro" id="IPR010418">
    <property type="entry name" value="ECSIT"/>
</dbReference>
<organism evidence="14 15">
    <name type="scientific">Eptatretus burgeri</name>
    <name type="common">Inshore hagfish</name>
    <dbReference type="NCBI Taxonomy" id="7764"/>
    <lineage>
        <taxon>Eukaryota</taxon>
        <taxon>Metazoa</taxon>
        <taxon>Chordata</taxon>
        <taxon>Craniata</taxon>
        <taxon>Vertebrata</taxon>
        <taxon>Cyclostomata</taxon>
        <taxon>Myxini</taxon>
        <taxon>Myxiniformes</taxon>
        <taxon>Myxinidae</taxon>
        <taxon>Eptatretinae</taxon>
        <taxon>Eptatretus</taxon>
    </lineage>
</organism>
<sequence>MGSFQWISRSLIPRASAFLASVPSLSGSFPRLVHITPTANLWQKDDVKKAVAMTHKLPGKREDAKSKEDSEDNGAALSVYDMAFRRAGSGPRGRTKSTFSQVVDSFCEQDIRRHGHVEFIYAALRCIPMFGLKRDLSVYHSLLKVFPKEVFVPVNFIQRMFNHYARQQECALAVLEQMEHNGVWPTRETKDILVQVFGNKCHPIKKLHRILYWFPKFRHANPFPVPDPLPTDPLAVSSLALNRIANDLDARVTIYQSGSDAIDVNEDKQVVPHIVGIQSPDQREELSRHDVNKPLYVDGPERVWLRDTPIAYYILRGDVIPADRKNEHVDPERSLYYPLELDLDLERDLGDDLSFHVEDVPEGPVFAMCVAGDADQATLARWITGLQEDNPVLTQMPIIFRMTEHDFLESEQSDGEMGQEQQLASDQEPEHDSKQRGSTYSGEARAKTCSESGEYQLDSQDGYAEFDKFSGREWRRERAKVWPNHTSPFMVTRVVPPEDPICPTLLARVACSTSSNRDCSSSTSSPSLFDVQHQVEELKIAL</sequence>
<dbReference type="Ensembl" id="ENSEBUT00000001148.1">
    <property type="protein sequence ID" value="ENSEBUP00000000842.1"/>
    <property type="gene ID" value="ENSEBUG00000000875.1"/>
</dbReference>
<dbReference type="PANTHER" id="PTHR13113:SF1">
    <property type="entry name" value="EVOLUTIONARILY CONSERVED SIGNALING INTERMEDIATE IN TOLL PATHWAY, MITOCHONDRIAL"/>
    <property type="match status" value="1"/>
</dbReference>
<evidence type="ECO:0000256" key="10">
    <source>
        <dbReference type="ARBA" id="ARBA00023128"/>
    </source>
</evidence>
<dbReference type="GO" id="GO:0005634">
    <property type="term" value="C:nucleus"/>
    <property type="evidence" value="ECO:0007669"/>
    <property type="project" value="UniProtKB-SubCell"/>
</dbReference>
<comment type="subcellular location">
    <subcellularLocation>
        <location evidence="3">Cytoplasm</location>
    </subcellularLocation>
    <subcellularLocation>
        <location evidence="2">Mitochondrion</location>
    </subcellularLocation>
    <subcellularLocation>
        <location evidence="1">Nucleus</location>
    </subcellularLocation>
</comment>
<reference evidence="14" key="1">
    <citation type="submission" date="2025-05" db="UniProtKB">
        <authorList>
            <consortium name="Ensembl"/>
        </authorList>
    </citation>
    <scope>IDENTIFICATION</scope>
</reference>
<keyword evidence="11" id="KW-0539">Nucleus</keyword>
<evidence type="ECO:0000256" key="1">
    <source>
        <dbReference type="ARBA" id="ARBA00004123"/>
    </source>
</evidence>
<feature type="region of interest" description="Disordered" evidence="12">
    <location>
        <begin position="410"/>
        <end position="453"/>
    </location>
</feature>
<accession>A0A8C4PWI7</accession>
<dbReference type="InterPro" id="IPR029342">
    <property type="entry name" value="ECIST_C"/>
</dbReference>
<keyword evidence="9" id="KW-0809">Transit peptide</keyword>
<evidence type="ECO:0000256" key="7">
    <source>
        <dbReference type="ARBA" id="ARBA00022588"/>
    </source>
</evidence>
<evidence type="ECO:0000313" key="14">
    <source>
        <dbReference type="Ensembl" id="ENSEBUP00000000842.1"/>
    </source>
</evidence>
<evidence type="ECO:0000256" key="5">
    <source>
        <dbReference type="ARBA" id="ARBA00019998"/>
    </source>
</evidence>
<evidence type="ECO:0000256" key="9">
    <source>
        <dbReference type="ARBA" id="ARBA00022946"/>
    </source>
</evidence>
<dbReference type="Proteomes" id="UP000694388">
    <property type="component" value="Unplaced"/>
</dbReference>
<keyword evidence="7" id="KW-0399">Innate immunity</keyword>
<dbReference type="PANTHER" id="PTHR13113">
    <property type="entry name" value="ECSIT EVOLUTIONARILY CONSERVED SIGNALING INTERMEDIATE IN TOLL PATHWAYS"/>
    <property type="match status" value="1"/>
</dbReference>
<evidence type="ECO:0000313" key="15">
    <source>
        <dbReference type="Proteomes" id="UP000694388"/>
    </source>
</evidence>
<dbReference type="AlphaFoldDB" id="A0A8C4PWI7"/>
<keyword evidence="8" id="KW-0391">Immunity</keyword>
<dbReference type="GO" id="GO:0007178">
    <property type="term" value="P:cell surface receptor protein serine/threonine kinase signaling pathway"/>
    <property type="evidence" value="ECO:0007669"/>
    <property type="project" value="TreeGrafter"/>
</dbReference>
<evidence type="ECO:0000256" key="8">
    <source>
        <dbReference type="ARBA" id="ARBA00022859"/>
    </source>
</evidence>
<evidence type="ECO:0000256" key="12">
    <source>
        <dbReference type="SAM" id="MobiDB-lite"/>
    </source>
</evidence>